<keyword evidence="4 7" id="KW-0812">Transmembrane</keyword>
<organism evidence="9 10">
    <name type="scientific">Coriobacterium glomerans (strain ATCC 49209 / DSM 20642 / JCM 10262 / PW2)</name>
    <dbReference type="NCBI Taxonomy" id="700015"/>
    <lineage>
        <taxon>Bacteria</taxon>
        <taxon>Bacillati</taxon>
        <taxon>Actinomycetota</taxon>
        <taxon>Coriobacteriia</taxon>
        <taxon>Coriobacteriales</taxon>
        <taxon>Coriobacteriaceae</taxon>
        <taxon>Coriobacterium</taxon>
    </lineage>
</organism>
<proteinExistence type="inferred from homology"/>
<gene>
    <name evidence="9" type="ordered locus">Corgl_1513</name>
</gene>
<evidence type="ECO:0000256" key="7">
    <source>
        <dbReference type="SAM" id="Phobius"/>
    </source>
</evidence>
<dbReference type="PANTHER" id="PTHR33778">
    <property type="entry name" value="PROTEIN MGTC"/>
    <property type="match status" value="1"/>
</dbReference>
<evidence type="ECO:0000256" key="1">
    <source>
        <dbReference type="ARBA" id="ARBA00004651"/>
    </source>
</evidence>
<protein>
    <submittedName>
        <fullName evidence="9">MgtC/SapB transporter</fullName>
    </submittedName>
</protein>
<evidence type="ECO:0000256" key="6">
    <source>
        <dbReference type="ARBA" id="ARBA00023136"/>
    </source>
</evidence>
<feature type="transmembrane region" description="Helical" evidence="7">
    <location>
        <begin position="40"/>
        <end position="58"/>
    </location>
</feature>
<accession>F2N912</accession>
<evidence type="ECO:0000256" key="3">
    <source>
        <dbReference type="ARBA" id="ARBA00022475"/>
    </source>
</evidence>
<dbReference type="GO" id="GO:0005886">
    <property type="term" value="C:plasma membrane"/>
    <property type="evidence" value="ECO:0007669"/>
    <property type="project" value="UniProtKB-SubCell"/>
</dbReference>
<evidence type="ECO:0000256" key="4">
    <source>
        <dbReference type="ARBA" id="ARBA00022692"/>
    </source>
</evidence>
<dbReference type="eggNOG" id="COG1285">
    <property type="taxonomic scope" value="Bacteria"/>
</dbReference>
<reference evidence="10" key="1">
    <citation type="journal article" date="2013" name="Stand. Genomic Sci.">
        <title>Complete genome sequence of Coriobacterium glomerans type strain (PW2(T)) from the midgut of Pyrrhocoris apterus L. (red soldier bug).</title>
        <authorList>
            <person name="Stackebrandt E."/>
            <person name="Zeytun A."/>
            <person name="Lapidus A."/>
            <person name="Nolan M."/>
            <person name="Lucas S."/>
            <person name="Hammon N."/>
            <person name="Deshpande S."/>
            <person name="Cheng J.F."/>
            <person name="Tapia R."/>
            <person name="Goodwin L.A."/>
            <person name="Pitluck S."/>
            <person name="Liolios K."/>
            <person name="Pagani I."/>
            <person name="Ivanova N."/>
            <person name="Mavromatis K."/>
            <person name="Mikhailova N."/>
            <person name="Huntemann M."/>
            <person name="Pati A."/>
            <person name="Chen A."/>
            <person name="Palaniappan K."/>
            <person name="Chang Y.J."/>
            <person name="Land M."/>
            <person name="Hauser L."/>
            <person name="Rohde M."/>
            <person name="Pukall R."/>
            <person name="Goker M."/>
            <person name="Detter J.C."/>
            <person name="Woyke T."/>
            <person name="Bristow J."/>
            <person name="Eisen J.A."/>
            <person name="Markowitz V."/>
            <person name="Hugenholtz P."/>
            <person name="Kyrpides N.C."/>
            <person name="Klenk H.P."/>
        </authorList>
    </citation>
    <scope>NUCLEOTIDE SEQUENCE</scope>
    <source>
        <strain evidence="10">ATCC 49209 / DSM 20642 / JCM 10262 / PW2</strain>
    </source>
</reference>
<evidence type="ECO:0000256" key="5">
    <source>
        <dbReference type="ARBA" id="ARBA00022989"/>
    </source>
</evidence>
<feature type="transmembrane region" description="Helical" evidence="7">
    <location>
        <begin position="70"/>
        <end position="89"/>
    </location>
</feature>
<keyword evidence="10" id="KW-1185">Reference proteome</keyword>
<dbReference type="STRING" id="700015.Corgl_1513"/>
<name>F2N912_CORGP</name>
<comment type="subcellular location">
    <subcellularLocation>
        <location evidence="1">Cell membrane</location>
        <topology evidence="1">Multi-pass membrane protein</topology>
    </subcellularLocation>
</comment>
<dbReference type="InterPro" id="IPR049177">
    <property type="entry name" value="MgtC_SapB_SrpB_YhiD_N"/>
</dbReference>
<dbReference type="EMBL" id="CP002628">
    <property type="protein sequence ID" value="AEB07612.1"/>
    <property type="molecule type" value="Genomic_DNA"/>
</dbReference>
<keyword evidence="5 7" id="KW-1133">Transmembrane helix</keyword>
<dbReference type="PANTHER" id="PTHR33778:SF1">
    <property type="entry name" value="MAGNESIUM TRANSPORTER YHID-RELATED"/>
    <property type="match status" value="1"/>
</dbReference>
<dbReference type="PRINTS" id="PR01837">
    <property type="entry name" value="MGTCSAPBPROT"/>
</dbReference>
<dbReference type="OrthoDB" id="9811198at2"/>
<evidence type="ECO:0000313" key="9">
    <source>
        <dbReference type="EMBL" id="AEB07612.1"/>
    </source>
</evidence>
<evidence type="ECO:0000313" key="10">
    <source>
        <dbReference type="Proteomes" id="UP000006851"/>
    </source>
</evidence>
<feature type="transmembrane region" description="Helical" evidence="7">
    <location>
        <begin position="109"/>
        <end position="134"/>
    </location>
</feature>
<dbReference type="KEGG" id="cgo:Corgl_1513"/>
<dbReference type="HOGENOM" id="CLU_079292_0_1_11"/>
<keyword evidence="3" id="KW-1003">Cell membrane</keyword>
<keyword evidence="6 7" id="KW-0472">Membrane</keyword>
<dbReference type="Pfam" id="PF02308">
    <property type="entry name" value="MgtC"/>
    <property type="match status" value="1"/>
</dbReference>
<evidence type="ECO:0000256" key="2">
    <source>
        <dbReference type="ARBA" id="ARBA00009298"/>
    </source>
</evidence>
<feature type="domain" description="MgtC/SapB/SrpB/YhiD N-terminal" evidence="8">
    <location>
        <begin position="14"/>
        <end position="138"/>
    </location>
</feature>
<dbReference type="RefSeq" id="WP_013709354.1">
    <property type="nucleotide sequence ID" value="NC_015389.1"/>
</dbReference>
<dbReference type="AlphaFoldDB" id="F2N912"/>
<comment type="similarity">
    <text evidence="2">Belongs to the MgtC/SapB family.</text>
</comment>
<dbReference type="InterPro" id="IPR003416">
    <property type="entry name" value="MgtC/SapB/SrpB/YhiD_fam"/>
</dbReference>
<evidence type="ECO:0000259" key="8">
    <source>
        <dbReference type="Pfam" id="PF02308"/>
    </source>
</evidence>
<sequence length="217" mass="23480">MSVLFTLDLFARIALAALSGIIIGFERMSHFKVAGVSTHMTVGLSAALIMVVSKYGFSDSTGFAVDVSRIAAQIVSGVGFLGAGIIIQRDRTVQGLTTAANIWGTAGVGMAYGAGLYVVGIFGTASLVGFHALVHHVGRLQPEMQQTYILKLRKTSDMAHLLDASNGATKLISYDIRRFDKDSAEVEMTLLFRDDKQEQQWAEHTIARKDIVKLMKA</sequence>
<dbReference type="Proteomes" id="UP000006851">
    <property type="component" value="Chromosome"/>
</dbReference>